<evidence type="ECO:0000313" key="2">
    <source>
        <dbReference type="Proteomes" id="UP000250235"/>
    </source>
</evidence>
<gene>
    <name evidence="1" type="ORF">F511_37452</name>
</gene>
<protein>
    <submittedName>
        <fullName evidence="1">Uncharacterized protein</fullName>
    </submittedName>
</protein>
<sequence>MVVDLIGIYGLKGPYCTLITTDWFLQALSVIPRGSWCDVSRRFTMIRWADHIIQFRKLSRSVRSDRRSELRFGRPLLSSPSAAAAVAARCRRKFVSGQLDEENPFVLISSALLVQPDEGVSVLVVDRIGDNLPQSTEKSRILVIPVGARHCQQGNSLERPMYDDYCNCLIFRIDRLPAFSMFFRCRAGGRIRIPDKSS</sequence>
<evidence type="ECO:0000313" key="1">
    <source>
        <dbReference type="EMBL" id="KZV17526.1"/>
    </source>
</evidence>
<proteinExistence type="predicted"/>
<accession>A0A2Z7A7K3</accession>
<reference evidence="1 2" key="1">
    <citation type="journal article" date="2015" name="Proc. Natl. Acad. Sci. U.S.A.">
        <title>The resurrection genome of Boea hygrometrica: A blueprint for survival of dehydration.</title>
        <authorList>
            <person name="Xiao L."/>
            <person name="Yang G."/>
            <person name="Zhang L."/>
            <person name="Yang X."/>
            <person name="Zhao S."/>
            <person name="Ji Z."/>
            <person name="Zhou Q."/>
            <person name="Hu M."/>
            <person name="Wang Y."/>
            <person name="Chen M."/>
            <person name="Xu Y."/>
            <person name="Jin H."/>
            <person name="Xiao X."/>
            <person name="Hu G."/>
            <person name="Bao F."/>
            <person name="Hu Y."/>
            <person name="Wan P."/>
            <person name="Li L."/>
            <person name="Deng X."/>
            <person name="Kuang T."/>
            <person name="Xiang C."/>
            <person name="Zhu J.K."/>
            <person name="Oliver M.J."/>
            <person name="He Y."/>
        </authorList>
    </citation>
    <scope>NUCLEOTIDE SEQUENCE [LARGE SCALE GENOMIC DNA]</scope>
    <source>
        <strain evidence="2">cv. XS01</strain>
    </source>
</reference>
<dbReference type="Proteomes" id="UP000250235">
    <property type="component" value="Unassembled WGS sequence"/>
</dbReference>
<keyword evidence="2" id="KW-1185">Reference proteome</keyword>
<organism evidence="1 2">
    <name type="scientific">Dorcoceras hygrometricum</name>
    <dbReference type="NCBI Taxonomy" id="472368"/>
    <lineage>
        <taxon>Eukaryota</taxon>
        <taxon>Viridiplantae</taxon>
        <taxon>Streptophyta</taxon>
        <taxon>Embryophyta</taxon>
        <taxon>Tracheophyta</taxon>
        <taxon>Spermatophyta</taxon>
        <taxon>Magnoliopsida</taxon>
        <taxon>eudicotyledons</taxon>
        <taxon>Gunneridae</taxon>
        <taxon>Pentapetalae</taxon>
        <taxon>asterids</taxon>
        <taxon>lamiids</taxon>
        <taxon>Lamiales</taxon>
        <taxon>Gesneriaceae</taxon>
        <taxon>Didymocarpoideae</taxon>
        <taxon>Trichosporeae</taxon>
        <taxon>Loxocarpinae</taxon>
        <taxon>Dorcoceras</taxon>
    </lineage>
</organism>
<name>A0A2Z7A7K3_9LAMI</name>
<dbReference type="AlphaFoldDB" id="A0A2Z7A7K3"/>
<dbReference type="EMBL" id="KV018164">
    <property type="protein sequence ID" value="KZV17526.1"/>
    <property type="molecule type" value="Genomic_DNA"/>
</dbReference>